<dbReference type="AlphaFoldDB" id="A0A194XDV7"/>
<dbReference type="Proteomes" id="UP000070700">
    <property type="component" value="Unassembled WGS sequence"/>
</dbReference>
<dbReference type="OrthoDB" id="10630784at2759"/>
<accession>A0A194XDV7</accession>
<dbReference type="KEGG" id="psco:LY89DRAFT_717934"/>
<keyword evidence="2" id="KW-1185">Reference proteome</keyword>
<dbReference type="InParanoid" id="A0A194XDV7"/>
<dbReference type="RefSeq" id="XP_018072725.1">
    <property type="nucleotide sequence ID" value="XM_018218382.1"/>
</dbReference>
<organism evidence="1 2">
    <name type="scientific">Mollisia scopiformis</name>
    <name type="common">Conifer needle endophyte fungus</name>
    <name type="synonym">Phialocephala scopiformis</name>
    <dbReference type="NCBI Taxonomy" id="149040"/>
    <lineage>
        <taxon>Eukaryota</taxon>
        <taxon>Fungi</taxon>
        <taxon>Dikarya</taxon>
        <taxon>Ascomycota</taxon>
        <taxon>Pezizomycotina</taxon>
        <taxon>Leotiomycetes</taxon>
        <taxon>Helotiales</taxon>
        <taxon>Mollisiaceae</taxon>
        <taxon>Mollisia</taxon>
    </lineage>
</organism>
<evidence type="ECO:0000313" key="2">
    <source>
        <dbReference type="Proteomes" id="UP000070700"/>
    </source>
</evidence>
<name>A0A194XDV7_MOLSC</name>
<sequence length="280" mass="30312">MGSEASSTCHGHRLFQLFREYLNLPEITTIDQICSGLVQVGLLVLISTTGRYFTWLGSYLGALGLNVNVPLYIQVRAESIAQAALPIVLGRPPLPVYQQPPPVLPAGGGVHTEMAMYRLRLCWYTALETATPVAAIAGLQVAMAMPLVAPAYPNVNAITFPLMGSAFVLGYTYDQAATQACKALYEYFHVTLGSESAPFGMLSSPVAAPGSIEAERNARRAQFSDVYLTIPNGMPFLNPPVGVGRVTINVFHKEMGQQELAWQRAFAKYLMCDCCGSSIE</sequence>
<dbReference type="GeneID" id="28828108"/>
<protein>
    <submittedName>
        <fullName evidence="1">Uncharacterized protein</fullName>
    </submittedName>
</protein>
<dbReference type="EMBL" id="KQ947413">
    <property type="protein sequence ID" value="KUJ18370.1"/>
    <property type="molecule type" value="Genomic_DNA"/>
</dbReference>
<reference evidence="1 2" key="1">
    <citation type="submission" date="2015-10" db="EMBL/GenBank/DDBJ databases">
        <title>Full genome of DAOMC 229536 Phialocephala scopiformis, a fungal endophyte of spruce producing the potent anti-insectan compound rugulosin.</title>
        <authorList>
            <consortium name="DOE Joint Genome Institute"/>
            <person name="Walker A.K."/>
            <person name="Frasz S.L."/>
            <person name="Seifert K.A."/>
            <person name="Miller J.D."/>
            <person name="Mondo S.J."/>
            <person name="Labutti K."/>
            <person name="Lipzen A."/>
            <person name="Dockter R."/>
            <person name="Kennedy M."/>
            <person name="Grigoriev I.V."/>
            <person name="Spatafora J.W."/>
        </authorList>
    </citation>
    <scope>NUCLEOTIDE SEQUENCE [LARGE SCALE GENOMIC DNA]</scope>
    <source>
        <strain evidence="1 2">CBS 120377</strain>
    </source>
</reference>
<proteinExistence type="predicted"/>
<gene>
    <name evidence="1" type="ORF">LY89DRAFT_717934</name>
</gene>
<evidence type="ECO:0000313" key="1">
    <source>
        <dbReference type="EMBL" id="KUJ18370.1"/>
    </source>
</evidence>